<sequence length="146" mass="17008">MQPVAGADDLRALLEVLEQVHKETQEHRQKIDDTIEAADKFYQPEEDEDIASLEKQVDAERARNLATMVLLDTAIGYLGEATQHLRTFSRAEAVNTLEFYNKCSKELYKWQQKRQQAEYELLKLRQTEIDVAEKLSEVLEKLEHDM</sequence>
<evidence type="ECO:0000313" key="1">
    <source>
        <dbReference type="EMBL" id="PRT56809.1"/>
    </source>
</evidence>
<dbReference type="Proteomes" id="UP000238350">
    <property type="component" value="Unassembled WGS sequence"/>
</dbReference>
<dbReference type="EMBL" id="NDIQ01000022">
    <property type="protein sequence ID" value="PRT56809.1"/>
    <property type="molecule type" value="Genomic_DNA"/>
</dbReference>
<dbReference type="RefSeq" id="XP_024666754.1">
    <property type="nucleotide sequence ID" value="XM_024810986.1"/>
</dbReference>
<evidence type="ECO:0000313" key="2">
    <source>
        <dbReference type="Proteomes" id="UP000238350"/>
    </source>
</evidence>
<dbReference type="AlphaFoldDB" id="A0A2T0FPC2"/>
<comment type="caution">
    <text evidence="1">The sequence shown here is derived from an EMBL/GenBank/DDBJ whole genome shotgun (WGS) entry which is preliminary data.</text>
</comment>
<accession>A0A2T0FPC2</accession>
<reference evidence="1 2" key="1">
    <citation type="submission" date="2017-04" db="EMBL/GenBank/DDBJ databases">
        <title>Genome sequencing of [Candida] sorbophila.</title>
        <authorList>
            <person name="Ahn J.O."/>
        </authorList>
    </citation>
    <scope>NUCLEOTIDE SEQUENCE [LARGE SCALE GENOMIC DNA]</scope>
    <source>
        <strain evidence="1 2">DS02</strain>
    </source>
</reference>
<dbReference type="GeneID" id="36518177"/>
<gene>
    <name evidence="1" type="ORF">B9G98_04429</name>
</gene>
<name>A0A2T0FPC2_9ASCO</name>
<protein>
    <submittedName>
        <fullName evidence="1">Uncharacterized protein</fullName>
    </submittedName>
</protein>
<keyword evidence="2" id="KW-1185">Reference proteome</keyword>
<proteinExistence type="predicted"/>
<organism evidence="1 2">
    <name type="scientific">Wickerhamiella sorbophila</name>
    <dbReference type="NCBI Taxonomy" id="45607"/>
    <lineage>
        <taxon>Eukaryota</taxon>
        <taxon>Fungi</taxon>
        <taxon>Dikarya</taxon>
        <taxon>Ascomycota</taxon>
        <taxon>Saccharomycotina</taxon>
        <taxon>Dipodascomycetes</taxon>
        <taxon>Dipodascales</taxon>
        <taxon>Trichomonascaceae</taxon>
        <taxon>Wickerhamiella</taxon>
    </lineage>
</organism>